<organism evidence="1 2">
    <name type="scientific">Cutibacterium modestum HL044PA1</name>
    <dbReference type="NCBI Taxonomy" id="765109"/>
    <lineage>
        <taxon>Bacteria</taxon>
        <taxon>Bacillati</taxon>
        <taxon>Actinomycetota</taxon>
        <taxon>Actinomycetes</taxon>
        <taxon>Propionibacteriales</taxon>
        <taxon>Propionibacteriaceae</taxon>
        <taxon>Cutibacterium</taxon>
        <taxon>Cutibacterium modestum</taxon>
    </lineage>
</organism>
<reference evidence="1" key="1">
    <citation type="submission" date="2010-08" db="EMBL/GenBank/DDBJ databases">
        <authorList>
            <person name="Weinstock G."/>
            <person name="Sodergren E."/>
            <person name="Clifton S."/>
            <person name="Fulton L."/>
            <person name="Fulton B."/>
            <person name="Courtney L."/>
            <person name="Fronick C."/>
            <person name="Harrison M."/>
            <person name="Strong C."/>
            <person name="Farmer C."/>
            <person name="Delahaunty K."/>
            <person name="Markovic C."/>
            <person name="Hall O."/>
            <person name="Minx P."/>
            <person name="Tomlinson C."/>
            <person name="Mitreva M."/>
            <person name="Hou S."/>
            <person name="Chen J."/>
            <person name="Wollam A."/>
            <person name="Pepin K.H."/>
            <person name="Johnson M."/>
            <person name="Bhonagiri V."/>
            <person name="Zhang X."/>
            <person name="Suruliraj S."/>
            <person name="Warren W."/>
            <person name="Chinwalla A."/>
            <person name="Mardis E.R."/>
            <person name="Wilson R.K."/>
        </authorList>
    </citation>
    <scope>NUCLEOTIDE SEQUENCE [LARGE SCALE GENOMIC DNA]</scope>
    <source>
        <strain evidence="1">HL044PA1</strain>
    </source>
</reference>
<evidence type="ECO:0000313" key="1">
    <source>
        <dbReference type="EMBL" id="EFS93089.1"/>
    </source>
</evidence>
<sequence>MPMLPVAAASKKIALALFSPLAWRWGPQSWVIAQGFAVAISRARRRMRSAGIPVMWEAQVASLTVWSGPLPSR</sequence>
<proteinExistence type="predicted"/>
<accession>A0ABN0C779</accession>
<gene>
    <name evidence="1" type="ORF">HMPREF9607_00722</name>
</gene>
<name>A0ABN0C779_9ACTN</name>
<protein>
    <submittedName>
        <fullName evidence="1">Uncharacterized protein</fullName>
    </submittedName>
</protein>
<evidence type="ECO:0000313" key="2">
    <source>
        <dbReference type="Proteomes" id="UP000003179"/>
    </source>
</evidence>
<comment type="caution">
    <text evidence="1">The sequence shown here is derived from an EMBL/GenBank/DDBJ whole genome shotgun (WGS) entry which is preliminary data.</text>
</comment>
<dbReference type="EMBL" id="ADZU01000013">
    <property type="protein sequence ID" value="EFS93089.1"/>
    <property type="molecule type" value="Genomic_DNA"/>
</dbReference>
<keyword evidence="2" id="KW-1185">Reference proteome</keyword>
<dbReference type="Proteomes" id="UP000003179">
    <property type="component" value="Unassembled WGS sequence"/>
</dbReference>